<dbReference type="SUPFAM" id="SSF53474">
    <property type="entry name" value="alpha/beta-Hydrolases"/>
    <property type="match status" value="1"/>
</dbReference>
<dbReference type="OrthoDB" id="446723at2759"/>
<evidence type="ECO:0000313" key="2">
    <source>
        <dbReference type="Proteomes" id="UP000015354"/>
    </source>
</evidence>
<protein>
    <submittedName>
        <fullName evidence="1">Serine peptidase</fullName>
    </submittedName>
</protein>
<reference evidence="1 2" key="1">
    <citation type="journal article" date="2013" name="PLoS ONE">
        <title>Predicting the Proteins of Angomonas deanei, Strigomonas culicis and Their Respective Endosymbionts Reveals New Aspects of the Trypanosomatidae Family.</title>
        <authorList>
            <person name="Motta M.C."/>
            <person name="Martins A.C."/>
            <person name="de Souza S.S."/>
            <person name="Catta-Preta C.M."/>
            <person name="Silva R."/>
            <person name="Klein C.C."/>
            <person name="de Almeida L.G."/>
            <person name="de Lima Cunha O."/>
            <person name="Ciapina L.P."/>
            <person name="Brocchi M."/>
            <person name="Colabardini A.C."/>
            <person name="de Araujo Lima B."/>
            <person name="Machado C.R."/>
            <person name="de Almeida Soares C.M."/>
            <person name="Probst C.M."/>
            <person name="de Menezes C.B."/>
            <person name="Thompson C.E."/>
            <person name="Bartholomeu D.C."/>
            <person name="Gradia D.F."/>
            <person name="Pavoni D.P."/>
            <person name="Grisard E.C."/>
            <person name="Fantinatti-Garboggini F."/>
            <person name="Marchini F.K."/>
            <person name="Rodrigues-Luiz G.F."/>
            <person name="Wagner G."/>
            <person name="Goldman G.H."/>
            <person name="Fietto J.L."/>
            <person name="Elias M.C."/>
            <person name="Goldman M.H."/>
            <person name="Sagot M.F."/>
            <person name="Pereira M."/>
            <person name="Stoco P.H."/>
            <person name="de Mendonca-Neto R.P."/>
            <person name="Teixeira S.M."/>
            <person name="Maciel T.E."/>
            <person name="de Oliveira Mendes T.A."/>
            <person name="Urmenyi T.P."/>
            <person name="de Souza W."/>
            <person name="Schenkman S."/>
            <person name="de Vasconcelos A.T."/>
        </authorList>
    </citation>
    <scope>NUCLEOTIDE SEQUENCE [LARGE SCALE GENOMIC DNA]</scope>
</reference>
<name>S9VRR1_9TRYP</name>
<keyword evidence="2" id="KW-1185">Reference proteome</keyword>
<organism evidence="1 2">
    <name type="scientific">Strigomonas culicis</name>
    <dbReference type="NCBI Taxonomy" id="28005"/>
    <lineage>
        <taxon>Eukaryota</taxon>
        <taxon>Discoba</taxon>
        <taxon>Euglenozoa</taxon>
        <taxon>Kinetoplastea</taxon>
        <taxon>Metakinetoplastina</taxon>
        <taxon>Trypanosomatida</taxon>
        <taxon>Trypanosomatidae</taxon>
        <taxon>Strigomonadinae</taxon>
        <taxon>Strigomonas</taxon>
    </lineage>
</organism>
<evidence type="ECO:0000313" key="1">
    <source>
        <dbReference type="EMBL" id="EPY25905.1"/>
    </source>
</evidence>
<dbReference type="PANTHER" id="PTHR12277">
    <property type="entry name" value="ALPHA/BETA HYDROLASE DOMAIN-CONTAINING PROTEIN"/>
    <property type="match status" value="1"/>
</dbReference>
<sequence>MLNRLDSFIKSNIFPRPKESTYDASSHKGKLLHIPQVNLHTNAENGDFNYGYLLKPSGDFTFLMIYAHPNAVDIGMSYEELSYVSKHAGIAVLLFEYLGYGLTHAVITEHTVLTDMHSAYWFSRRRLGIPPERIVLCGRSIGCAPAAHLAAHLPAPAVPSLLVLQCPFASLSECIRDLSQNAVSITNLRGFNWFRTIDLIADVPCPVVLQHGTFDTNINVSHTYDLKAKRDRSPHPRVTYLYIEEGKGHNNLSRNLLVTILKEKLDGATLKPIKLLDYGKFKVQQPLFDSLFGSFSPGSSILTSPGTTSTTCSEAIVSWEQQAWRIRDYVFKRERLHILLTMSVCSFAMRCALHWQLYCHLHKVHTVSEAASLEVGERRCSMSAFVLNCCAQWGSPLGIHVLLDKLHTHPLDLMVLFGCYIGRQDLEYMDAPITIADTTSRALLTVVELAFTPSMCKAVQRVISSAPALESMESMPCFIQSELVELVQLECERAVALISDDAWLQLSHFFSSPAVAVREFLSSKAAHVMEGFASFLSSSGKETMEDMEEWLRPWSSEHHHAADGFSVEVPWDYYLLKARRCDVGAPLTKFSDLSDFELTVRKMKLALTLYKLFQRYSQQVLQPCLLPSPS</sequence>
<dbReference type="InterPro" id="IPR029058">
    <property type="entry name" value="AB_hydrolase_fold"/>
</dbReference>
<dbReference type="PANTHER" id="PTHR12277:SF81">
    <property type="entry name" value="PROTEIN ABHD13"/>
    <property type="match status" value="1"/>
</dbReference>
<gene>
    <name evidence="1" type="ORF">STCU_06418</name>
</gene>
<dbReference type="AlphaFoldDB" id="S9VRR1"/>
<comment type="caution">
    <text evidence="1">The sequence shown here is derived from an EMBL/GenBank/DDBJ whole genome shotgun (WGS) entry which is preliminary data.</text>
</comment>
<proteinExistence type="predicted"/>
<dbReference type="Gene3D" id="3.40.50.1820">
    <property type="entry name" value="alpha/beta hydrolase"/>
    <property type="match status" value="1"/>
</dbReference>
<dbReference type="EMBL" id="ATMH01006418">
    <property type="protein sequence ID" value="EPY25905.1"/>
    <property type="molecule type" value="Genomic_DNA"/>
</dbReference>
<accession>S9VRR1</accession>
<dbReference type="Proteomes" id="UP000015354">
    <property type="component" value="Unassembled WGS sequence"/>
</dbReference>